<feature type="domain" description="Methyltransferase type 11" evidence="4">
    <location>
        <begin position="47"/>
        <end position="141"/>
    </location>
</feature>
<accession>A0A9D1Y0Z1</accession>
<dbReference type="Gene3D" id="3.40.50.150">
    <property type="entry name" value="Vaccinia Virus protein VP39"/>
    <property type="match status" value="1"/>
</dbReference>
<keyword evidence="3" id="KW-0949">S-adenosyl-L-methionine</keyword>
<dbReference type="PANTHER" id="PTHR43464:SF19">
    <property type="entry name" value="UBIQUINONE BIOSYNTHESIS O-METHYLTRANSFERASE, MITOCHONDRIAL"/>
    <property type="match status" value="1"/>
</dbReference>
<name>A0A9D1Y0Z1_9FIRM</name>
<dbReference type="AlphaFoldDB" id="A0A9D1Y0Z1"/>
<organism evidence="5 6">
    <name type="scientific">Candidatus Gemmiger excrementipullorum</name>
    <dbReference type="NCBI Taxonomy" id="2838610"/>
    <lineage>
        <taxon>Bacteria</taxon>
        <taxon>Bacillati</taxon>
        <taxon>Bacillota</taxon>
        <taxon>Clostridia</taxon>
        <taxon>Eubacteriales</taxon>
        <taxon>Gemmiger</taxon>
    </lineage>
</organism>
<evidence type="ECO:0000313" key="5">
    <source>
        <dbReference type="EMBL" id="HIX94879.1"/>
    </source>
</evidence>
<gene>
    <name evidence="5" type="ORF">H9846_05425</name>
</gene>
<reference evidence="5" key="1">
    <citation type="journal article" date="2021" name="PeerJ">
        <title>Extensive microbial diversity within the chicken gut microbiome revealed by metagenomics and culture.</title>
        <authorList>
            <person name="Gilroy R."/>
            <person name="Ravi A."/>
            <person name="Getino M."/>
            <person name="Pursley I."/>
            <person name="Horton D.L."/>
            <person name="Alikhan N.F."/>
            <person name="Baker D."/>
            <person name="Gharbi K."/>
            <person name="Hall N."/>
            <person name="Watson M."/>
            <person name="Adriaenssens E.M."/>
            <person name="Foster-Nyarko E."/>
            <person name="Jarju S."/>
            <person name="Secka A."/>
            <person name="Antonio M."/>
            <person name="Oren A."/>
            <person name="Chaudhuri R.R."/>
            <person name="La Ragione R."/>
            <person name="Hildebrand F."/>
            <person name="Pallen M.J."/>
        </authorList>
    </citation>
    <scope>NUCLEOTIDE SEQUENCE</scope>
    <source>
        <strain evidence="5">ChiHecec2B26-7398</strain>
    </source>
</reference>
<dbReference type="InterPro" id="IPR013216">
    <property type="entry name" value="Methyltransf_11"/>
</dbReference>
<dbReference type="CDD" id="cd02440">
    <property type="entry name" value="AdoMet_MTases"/>
    <property type="match status" value="1"/>
</dbReference>
<dbReference type="SUPFAM" id="SSF53335">
    <property type="entry name" value="S-adenosyl-L-methionine-dependent methyltransferases"/>
    <property type="match status" value="1"/>
</dbReference>
<protein>
    <submittedName>
        <fullName evidence="5">Class I SAM-dependent methyltransferase</fullName>
    </submittedName>
</protein>
<dbReference type="GO" id="GO:0032259">
    <property type="term" value="P:methylation"/>
    <property type="evidence" value="ECO:0007669"/>
    <property type="project" value="UniProtKB-KW"/>
</dbReference>
<dbReference type="Pfam" id="PF08241">
    <property type="entry name" value="Methyltransf_11"/>
    <property type="match status" value="1"/>
</dbReference>
<evidence type="ECO:0000256" key="3">
    <source>
        <dbReference type="ARBA" id="ARBA00022691"/>
    </source>
</evidence>
<dbReference type="InterPro" id="IPR029063">
    <property type="entry name" value="SAM-dependent_MTases_sf"/>
</dbReference>
<dbReference type="EMBL" id="DXEI01000080">
    <property type="protein sequence ID" value="HIX94879.1"/>
    <property type="molecule type" value="Genomic_DNA"/>
</dbReference>
<sequence>MKENKYDEERFFEKYSQMDRSRKGLQGAGEWPALEKMLPPFAGRDVLDLGCGYGWHCRYAAEHGAASVLGTDLSQKMLAVARTRNAHPQVTYRQAAMEDLDFAPESFDVVLSSLAFHYVKEYEALIQKIRRWLRPDGWLVFSAEHPVFTAYGSQDWYYDTDGSILHFPVDRYFYEGQRDAVFLGEPVVKYHRTLTTYLNTLLNNGFVLRQVVEPQPPASMMEIPGMRDEMRRPMMLLVSAQKDGAGL</sequence>
<evidence type="ECO:0000313" key="6">
    <source>
        <dbReference type="Proteomes" id="UP000886751"/>
    </source>
</evidence>
<keyword evidence="1 5" id="KW-0489">Methyltransferase</keyword>
<dbReference type="PANTHER" id="PTHR43464">
    <property type="entry name" value="METHYLTRANSFERASE"/>
    <property type="match status" value="1"/>
</dbReference>
<proteinExistence type="predicted"/>
<comment type="caution">
    <text evidence="5">The sequence shown here is derived from an EMBL/GenBank/DDBJ whole genome shotgun (WGS) entry which is preliminary data.</text>
</comment>
<evidence type="ECO:0000259" key="4">
    <source>
        <dbReference type="Pfam" id="PF08241"/>
    </source>
</evidence>
<reference evidence="5" key="2">
    <citation type="submission" date="2021-04" db="EMBL/GenBank/DDBJ databases">
        <authorList>
            <person name="Gilroy R."/>
        </authorList>
    </citation>
    <scope>NUCLEOTIDE SEQUENCE</scope>
    <source>
        <strain evidence="5">ChiHecec2B26-7398</strain>
    </source>
</reference>
<evidence type="ECO:0000256" key="1">
    <source>
        <dbReference type="ARBA" id="ARBA00022603"/>
    </source>
</evidence>
<dbReference type="Proteomes" id="UP000886751">
    <property type="component" value="Unassembled WGS sequence"/>
</dbReference>
<keyword evidence="2" id="KW-0808">Transferase</keyword>
<dbReference type="GO" id="GO:0008757">
    <property type="term" value="F:S-adenosylmethionine-dependent methyltransferase activity"/>
    <property type="evidence" value="ECO:0007669"/>
    <property type="project" value="InterPro"/>
</dbReference>
<evidence type="ECO:0000256" key="2">
    <source>
        <dbReference type="ARBA" id="ARBA00022679"/>
    </source>
</evidence>